<accession>A0A4Y1ZAN9</accession>
<name>A0A4Y1ZAN9_9BACL</name>
<organism evidence="1 2">
    <name type="scientific">Sporolactobacillus inulinus</name>
    <dbReference type="NCBI Taxonomy" id="2078"/>
    <lineage>
        <taxon>Bacteria</taxon>
        <taxon>Bacillati</taxon>
        <taxon>Bacillota</taxon>
        <taxon>Bacilli</taxon>
        <taxon>Bacillales</taxon>
        <taxon>Sporolactobacillaceae</taxon>
        <taxon>Sporolactobacillus</taxon>
    </lineage>
</organism>
<dbReference type="AlphaFoldDB" id="A0A4Y1ZAN9"/>
<dbReference type="EMBL" id="BEXB01000011">
    <property type="protein sequence ID" value="GAY76126.1"/>
    <property type="molecule type" value="Genomic_DNA"/>
</dbReference>
<comment type="caution">
    <text evidence="1">The sequence shown here is derived from an EMBL/GenBank/DDBJ whole genome shotgun (WGS) entry which is preliminary data.</text>
</comment>
<dbReference type="Proteomes" id="UP000319716">
    <property type="component" value="Unassembled WGS sequence"/>
</dbReference>
<evidence type="ECO:0000313" key="1">
    <source>
        <dbReference type="EMBL" id="GAY76126.1"/>
    </source>
</evidence>
<evidence type="ECO:0000313" key="2">
    <source>
        <dbReference type="Proteomes" id="UP000319716"/>
    </source>
</evidence>
<protein>
    <submittedName>
        <fullName evidence="1">Uncharacterized protein</fullName>
    </submittedName>
</protein>
<sequence>MTYEVNKSQIYLKEQDDAGDCAFMIQAKTNDALNRLRQMKIFLRATKSQQTFCFIRKKTRCIK</sequence>
<reference evidence="1 2" key="1">
    <citation type="submission" date="2017-11" db="EMBL/GenBank/DDBJ databases">
        <title>Draft Genome Sequence of Sporolactobacillus inulinus NBRC 111894 Isolated from Koso, a Japanese Sugar-Vegetable Fermented Beverage.</title>
        <authorList>
            <person name="Chiou T.Y."/>
            <person name="Oshima K."/>
            <person name="Suda W."/>
            <person name="Hattori M."/>
            <person name="Takahashi T."/>
        </authorList>
    </citation>
    <scope>NUCLEOTIDE SEQUENCE [LARGE SCALE GENOMIC DNA]</scope>
    <source>
        <strain evidence="1 2">NBRC111894</strain>
    </source>
</reference>
<proteinExistence type="predicted"/>
<gene>
    <name evidence="1" type="ORF">NBRC111894_1680</name>
</gene>